<dbReference type="PANTHER" id="PTHR31157">
    <property type="entry name" value="SCP DOMAIN-CONTAINING PROTEIN"/>
    <property type="match status" value="1"/>
</dbReference>
<dbReference type="NCBIfam" id="TIGR02909">
    <property type="entry name" value="spore_YkwD"/>
    <property type="match status" value="1"/>
</dbReference>
<dbReference type="RefSeq" id="WP_378930869.1">
    <property type="nucleotide sequence ID" value="NZ_JBHLVO010000002.1"/>
</dbReference>
<accession>A0ABV6GAF3</accession>
<evidence type="ECO:0000256" key="2">
    <source>
        <dbReference type="SAM" id="SignalP"/>
    </source>
</evidence>
<dbReference type="InterPro" id="IPR014044">
    <property type="entry name" value="CAP_dom"/>
</dbReference>
<dbReference type="PANTHER" id="PTHR31157:SF1">
    <property type="entry name" value="SCP DOMAIN-CONTAINING PROTEIN"/>
    <property type="match status" value="1"/>
</dbReference>
<proteinExistence type="predicted"/>
<feature type="region of interest" description="Disordered" evidence="1">
    <location>
        <begin position="86"/>
        <end position="136"/>
    </location>
</feature>
<feature type="chain" id="PRO_5046751557" evidence="2">
    <location>
        <begin position="23"/>
        <end position="260"/>
    </location>
</feature>
<dbReference type="SUPFAM" id="SSF55797">
    <property type="entry name" value="PR-1-like"/>
    <property type="match status" value="1"/>
</dbReference>
<dbReference type="InterPro" id="IPR014258">
    <property type="entry name" value="CAP_domain_YkwD-like"/>
</dbReference>
<feature type="signal peptide" evidence="2">
    <location>
        <begin position="1"/>
        <end position="22"/>
    </location>
</feature>
<name>A0ABV6GAF3_9BACI</name>
<dbReference type="CDD" id="cd05379">
    <property type="entry name" value="CAP_bacterial"/>
    <property type="match status" value="1"/>
</dbReference>
<feature type="compositionally biased region" description="Basic and acidic residues" evidence="1">
    <location>
        <begin position="86"/>
        <end position="105"/>
    </location>
</feature>
<evidence type="ECO:0000259" key="3">
    <source>
        <dbReference type="Pfam" id="PF00188"/>
    </source>
</evidence>
<protein>
    <submittedName>
        <fullName evidence="4">CAP domain-containing protein</fullName>
    </submittedName>
</protein>
<feature type="domain" description="SCP" evidence="3">
    <location>
        <begin position="145"/>
        <end position="257"/>
    </location>
</feature>
<evidence type="ECO:0000256" key="1">
    <source>
        <dbReference type="SAM" id="MobiDB-lite"/>
    </source>
</evidence>
<gene>
    <name evidence="4" type="ORF">ACFFIX_04275</name>
</gene>
<dbReference type="Pfam" id="PF00188">
    <property type="entry name" value="CAP"/>
    <property type="match status" value="1"/>
</dbReference>
<comment type="caution">
    <text evidence="4">The sequence shown here is derived from an EMBL/GenBank/DDBJ whole genome shotgun (WGS) entry which is preliminary data.</text>
</comment>
<evidence type="ECO:0000313" key="5">
    <source>
        <dbReference type="Proteomes" id="UP001589854"/>
    </source>
</evidence>
<keyword evidence="5" id="KW-1185">Reference proteome</keyword>
<keyword evidence="2" id="KW-0732">Signal</keyword>
<dbReference type="EMBL" id="JBHLVO010000002">
    <property type="protein sequence ID" value="MFC0270667.1"/>
    <property type="molecule type" value="Genomic_DNA"/>
</dbReference>
<feature type="compositionally biased region" description="Pro residues" evidence="1">
    <location>
        <begin position="110"/>
        <end position="125"/>
    </location>
</feature>
<organism evidence="4 5">
    <name type="scientific">Metabacillus herbersteinensis</name>
    <dbReference type="NCBI Taxonomy" id="283816"/>
    <lineage>
        <taxon>Bacteria</taxon>
        <taxon>Bacillati</taxon>
        <taxon>Bacillota</taxon>
        <taxon>Bacilli</taxon>
        <taxon>Bacillales</taxon>
        <taxon>Bacillaceae</taxon>
        <taxon>Metabacillus</taxon>
    </lineage>
</organism>
<evidence type="ECO:0000313" key="4">
    <source>
        <dbReference type="EMBL" id="MFC0270667.1"/>
    </source>
</evidence>
<dbReference type="Proteomes" id="UP001589854">
    <property type="component" value="Unassembled WGS sequence"/>
</dbReference>
<dbReference type="Gene3D" id="3.40.33.10">
    <property type="entry name" value="CAP"/>
    <property type="match status" value="1"/>
</dbReference>
<dbReference type="InterPro" id="IPR035940">
    <property type="entry name" value="CAP_sf"/>
</dbReference>
<reference evidence="4 5" key="1">
    <citation type="submission" date="2024-09" db="EMBL/GenBank/DDBJ databases">
        <authorList>
            <person name="Sun Q."/>
            <person name="Mori K."/>
        </authorList>
    </citation>
    <scope>NUCLEOTIDE SEQUENCE [LARGE SCALE GENOMIC DNA]</scope>
    <source>
        <strain evidence="4 5">CCM 7228</strain>
    </source>
</reference>
<sequence length="260" mass="28993">MKKSILLSVAAAATIFTFNGQSADATQLTKEDLQNKIEQATGKSFTFSNEDMNNILKQVDSNQLQQLFGQHFDQANSQFNAYKYEEPKQATPKQEEATHAPEQPKAEAPAPAPKPAQQPSTPPAEKPSTDQVQSSVSAFEQKVVELTNVERQKQGLKPLQLDTELSKVAREKSSDMQRNNYFSHTSPTYGSPFDMMKKYGIDYRAAGENIAMGQRSPEEVVKAWMNSEGHRKNIMSSDFTHIGVGHVAQGNYWTQMFIGK</sequence>